<feature type="domain" description="Brix" evidence="2">
    <location>
        <begin position="144"/>
        <end position="366"/>
    </location>
</feature>
<dbReference type="SMART" id="SM00879">
    <property type="entry name" value="Brix"/>
    <property type="match status" value="1"/>
</dbReference>
<dbReference type="InterPro" id="IPR016024">
    <property type="entry name" value="ARM-type_fold"/>
</dbReference>
<dbReference type="GO" id="GO:0000470">
    <property type="term" value="P:maturation of LSU-rRNA"/>
    <property type="evidence" value="ECO:0007669"/>
    <property type="project" value="TreeGrafter"/>
</dbReference>
<accession>A0A8S9SAG9</accession>
<dbReference type="InterPro" id="IPR007109">
    <property type="entry name" value="Brix"/>
</dbReference>
<evidence type="ECO:0000313" key="3">
    <source>
        <dbReference type="EMBL" id="KAF3589658.1"/>
    </source>
</evidence>
<dbReference type="Proteomes" id="UP000712600">
    <property type="component" value="Unassembled WGS sequence"/>
</dbReference>
<dbReference type="GO" id="GO:0000460">
    <property type="term" value="P:maturation of 5.8S rRNA"/>
    <property type="evidence" value="ECO:0007669"/>
    <property type="project" value="TreeGrafter"/>
</dbReference>
<comment type="caution">
    <text evidence="3">The sequence shown here is derived from an EMBL/GenBank/DDBJ whole genome shotgun (WGS) entry which is preliminary data.</text>
</comment>
<dbReference type="EMBL" id="QGKX02000088">
    <property type="protein sequence ID" value="KAF3589658.1"/>
    <property type="molecule type" value="Genomic_DNA"/>
</dbReference>
<dbReference type="SUPFAM" id="SSF52954">
    <property type="entry name" value="Class II aaRS ABD-related"/>
    <property type="match status" value="1"/>
</dbReference>
<dbReference type="AlphaFoldDB" id="A0A8S9SAG9"/>
<dbReference type="InterPro" id="IPR044281">
    <property type="entry name" value="IMP4/RPF1"/>
</dbReference>
<dbReference type="PANTHER" id="PTHR22734">
    <property type="entry name" value="U3 SMALL NUCLEOLAR RIBONUCLEOPROTEIN PROTEIN IMP4"/>
    <property type="match status" value="1"/>
</dbReference>
<dbReference type="GO" id="GO:0005730">
    <property type="term" value="C:nucleolus"/>
    <property type="evidence" value="ECO:0007669"/>
    <property type="project" value="TreeGrafter"/>
</dbReference>
<dbReference type="GO" id="GO:0042134">
    <property type="term" value="F:rRNA primary transcript binding"/>
    <property type="evidence" value="ECO:0007669"/>
    <property type="project" value="InterPro"/>
</dbReference>
<evidence type="ECO:0000256" key="1">
    <source>
        <dbReference type="SAM" id="MobiDB-lite"/>
    </source>
</evidence>
<dbReference type="Gene3D" id="3.40.50.10480">
    <property type="entry name" value="Probable brix-domain ribosomal biogenesis protein"/>
    <property type="match status" value="1"/>
</dbReference>
<sequence>MLLIRRKKDQLLEDTCCRFMISPPNPSPTSRNSPTSPRRRHGLGGLPRRENLITNQLMKDLNSSNEYEVSLALECLARIGTDDLARDLTSEVFTLCWLRLSLGTALKLAVAKIKEFLVDDDPNLKYLGLHALSIVAPKHLWAVLENKDAVVKAMSDRGPGFISELQSMIPNSDYRKRGTYDLKKIVEYAKKKDYTSLIVVHTNRREPDTLLIIGLPNGPAAHFKLSNLVLRKDIKNHGNPTSHEQELVLNNFTTRLGNRVGRFFQSLFPQEPNFRGRRVVRSTTSVTLYFSDTIASAQGVPDPSLDVRDSRAAPARDLFFVRDNIRQLMSDDQSVSDQATKDIRDPIEATRSITARVPFVSSSRLNFFGGPIQQSSKVKR</sequence>
<dbReference type="InterPro" id="IPR011989">
    <property type="entry name" value="ARM-like"/>
</dbReference>
<feature type="region of interest" description="Disordered" evidence="1">
    <location>
        <begin position="21"/>
        <end position="46"/>
    </location>
</feature>
<evidence type="ECO:0000313" key="4">
    <source>
        <dbReference type="Proteomes" id="UP000712600"/>
    </source>
</evidence>
<name>A0A8S9SAG9_BRACR</name>
<dbReference type="PANTHER" id="PTHR22734:SF3">
    <property type="entry name" value="RIBOSOME PRODUCTION FACTOR 1"/>
    <property type="match status" value="1"/>
</dbReference>
<dbReference type="GO" id="GO:0030687">
    <property type="term" value="C:preribosome, large subunit precursor"/>
    <property type="evidence" value="ECO:0007669"/>
    <property type="project" value="TreeGrafter"/>
</dbReference>
<dbReference type="SUPFAM" id="SSF48371">
    <property type="entry name" value="ARM repeat"/>
    <property type="match status" value="1"/>
</dbReference>
<gene>
    <name evidence="3" type="ORF">F2Q69_00030388</name>
</gene>
<proteinExistence type="predicted"/>
<protein>
    <recommendedName>
        <fullName evidence="2">Brix domain-containing protein</fullName>
    </recommendedName>
</protein>
<dbReference type="Pfam" id="PF04427">
    <property type="entry name" value="Brix"/>
    <property type="match status" value="1"/>
</dbReference>
<dbReference type="Gene3D" id="1.25.10.10">
    <property type="entry name" value="Leucine-rich Repeat Variant"/>
    <property type="match status" value="2"/>
</dbReference>
<reference evidence="3" key="1">
    <citation type="submission" date="2019-12" db="EMBL/GenBank/DDBJ databases">
        <title>Genome sequencing and annotation of Brassica cretica.</title>
        <authorList>
            <person name="Studholme D.J."/>
            <person name="Sarris P."/>
        </authorList>
    </citation>
    <scope>NUCLEOTIDE SEQUENCE</scope>
    <source>
        <strain evidence="3">PFS-109/04</strain>
        <tissue evidence="3">Leaf</tissue>
    </source>
</reference>
<dbReference type="PROSITE" id="PS50833">
    <property type="entry name" value="BRIX"/>
    <property type="match status" value="1"/>
</dbReference>
<organism evidence="3 4">
    <name type="scientific">Brassica cretica</name>
    <name type="common">Mustard</name>
    <dbReference type="NCBI Taxonomy" id="69181"/>
    <lineage>
        <taxon>Eukaryota</taxon>
        <taxon>Viridiplantae</taxon>
        <taxon>Streptophyta</taxon>
        <taxon>Embryophyta</taxon>
        <taxon>Tracheophyta</taxon>
        <taxon>Spermatophyta</taxon>
        <taxon>Magnoliopsida</taxon>
        <taxon>eudicotyledons</taxon>
        <taxon>Gunneridae</taxon>
        <taxon>Pentapetalae</taxon>
        <taxon>rosids</taxon>
        <taxon>malvids</taxon>
        <taxon>Brassicales</taxon>
        <taxon>Brassicaceae</taxon>
        <taxon>Brassiceae</taxon>
        <taxon>Brassica</taxon>
    </lineage>
</organism>
<evidence type="ECO:0000259" key="2">
    <source>
        <dbReference type="PROSITE" id="PS50833"/>
    </source>
</evidence>